<protein>
    <submittedName>
        <fullName evidence="3">Uncharacterized protein</fullName>
    </submittedName>
</protein>
<feature type="region of interest" description="Disordered" evidence="1">
    <location>
        <begin position="88"/>
        <end position="143"/>
    </location>
</feature>
<sequence>WITAIEVTFSTKNRAFNSVAWVLIPKALRRKDGEEDRLSGSKGAAGQRGKFLTLRMVLLALVVAGWQAGYRIANKRFKLSSPQELEKLSRRYDKDLGKTEKIKPRRDQKEEGKEKEKEEEQQEEEEEEEEEREESEEENNNKD</sequence>
<reference evidence="3" key="1">
    <citation type="submission" date="2022-12" db="EMBL/GenBank/DDBJ databases">
        <authorList>
            <person name="Alioto T."/>
            <person name="Alioto T."/>
            <person name="Gomez Garrido J."/>
        </authorList>
    </citation>
    <scope>NUCLEOTIDE SEQUENCE</scope>
</reference>
<name>A0AA35PWH7_9SAUR</name>
<keyword evidence="2" id="KW-0472">Membrane</keyword>
<evidence type="ECO:0000313" key="3">
    <source>
        <dbReference type="EMBL" id="CAI5799402.1"/>
    </source>
</evidence>
<feature type="compositionally biased region" description="Acidic residues" evidence="1">
    <location>
        <begin position="119"/>
        <end position="143"/>
    </location>
</feature>
<feature type="transmembrane region" description="Helical" evidence="2">
    <location>
        <begin position="52"/>
        <end position="73"/>
    </location>
</feature>
<organism evidence="3 4">
    <name type="scientific">Podarcis lilfordi</name>
    <name type="common">Lilford's wall lizard</name>
    <dbReference type="NCBI Taxonomy" id="74358"/>
    <lineage>
        <taxon>Eukaryota</taxon>
        <taxon>Metazoa</taxon>
        <taxon>Chordata</taxon>
        <taxon>Craniata</taxon>
        <taxon>Vertebrata</taxon>
        <taxon>Euteleostomi</taxon>
        <taxon>Lepidosauria</taxon>
        <taxon>Squamata</taxon>
        <taxon>Bifurcata</taxon>
        <taxon>Unidentata</taxon>
        <taxon>Episquamata</taxon>
        <taxon>Laterata</taxon>
        <taxon>Lacertibaenia</taxon>
        <taxon>Lacertidae</taxon>
        <taxon>Podarcis</taxon>
    </lineage>
</organism>
<dbReference type="Proteomes" id="UP001178461">
    <property type="component" value="Chromosome W"/>
</dbReference>
<dbReference type="EMBL" id="OX395145">
    <property type="protein sequence ID" value="CAI5799402.1"/>
    <property type="molecule type" value="Genomic_DNA"/>
</dbReference>
<evidence type="ECO:0000256" key="1">
    <source>
        <dbReference type="SAM" id="MobiDB-lite"/>
    </source>
</evidence>
<proteinExistence type="predicted"/>
<keyword evidence="2" id="KW-0812">Transmembrane</keyword>
<evidence type="ECO:0000256" key="2">
    <source>
        <dbReference type="SAM" id="Phobius"/>
    </source>
</evidence>
<keyword evidence="4" id="KW-1185">Reference proteome</keyword>
<dbReference type="AlphaFoldDB" id="A0AA35PWH7"/>
<feature type="non-terminal residue" evidence="3">
    <location>
        <position position="143"/>
    </location>
</feature>
<evidence type="ECO:0000313" key="4">
    <source>
        <dbReference type="Proteomes" id="UP001178461"/>
    </source>
</evidence>
<accession>A0AA35PWH7</accession>
<feature type="non-terminal residue" evidence="3">
    <location>
        <position position="1"/>
    </location>
</feature>
<keyword evidence="2" id="KW-1133">Transmembrane helix</keyword>
<feature type="compositionally biased region" description="Basic and acidic residues" evidence="1">
    <location>
        <begin position="88"/>
        <end position="118"/>
    </location>
</feature>
<gene>
    <name evidence="3" type="ORF">PODLI_1B021639</name>
</gene>